<dbReference type="OrthoDB" id="6276287at2759"/>
<reference evidence="5" key="1">
    <citation type="submission" date="2016-03" db="UniProtKB">
        <authorList>
            <consortium name="WormBaseParasite"/>
        </authorList>
    </citation>
    <scope>IDENTIFICATION</scope>
</reference>
<feature type="region of interest" description="Disordered" evidence="1">
    <location>
        <begin position="492"/>
        <end position="648"/>
    </location>
</feature>
<proteinExistence type="predicted"/>
<name>A0A0R3SVE1_HYMDI</name>
<evidence type="ECO:0000313" key="5">
    <source>
        <dbReference type="WBParaSite" id="HDID_0000953501-mRNA-1"/>
    </source>
</evidence>
<dbReference type="SUPFAM" id="SSF63748">
    <property type="entry name" value="Tudor/PWWP/MBT"/>
    <property type="match status" value="1"/>
</dbReference>
<evidence type="ECO:0000313" key="3">
    <source>
        <dbReference type="EMBL" id="VDL61914.1"/>
    </source>
</evidence>
<feature type="region of interest" description="Disordered" evidence="1">
    <location>
        <begin position="365"/>
        <end position="394"/>
    </location>
</feature>
<dbReference type="Proteomes" id="UP000274504">
    <property type="component" value="Unassembled WGS sequence"/>
</dbReference>
<feature type="compositionally biased region" description="Polar residues" evidence="1">
    <location>
        <begin position="105"/>
        <end position="132"/>
    </location>
</feature>
<dbReference type="Gene3D" id="3.40.50.10190">
    <property type="entry name" value="BRCT domain"/>
    <property type="match status" value="1"/>
</dbReference>
<feature type="region of interest" description="Disordered" evidence="1">
    <location>
        <begin position="848"/>
        <end position="875"/>
    </location>
</feature>
<feature type="compositionally biased region" description="Basic and acidic residues" evidence="1">
    <location>
        <begin position="817"/>
        <end position="826"/>
    </location>
</feature>
<feature type="compositionally biased region" description="Basic residues" evidence="1">
    <location>
        <begin position="857"/>
        <end position="869"/>
    </location>
</feature>
<evidence type="ECO:0000313" key="4">
    <source>
        <dbReference type="Proteomes" id="UP000274504"/>
    </source>
</evidence>
<evidence type="ECO:0000256" key="1">
    <source>
        <dbReference type="SAM" id="MobiDB-lite"/>
    </source>
</evidence>
<dbReference type="WBParaSite" id="HDID_0000953501-mRNA-1">
    <property type="protein sequence ID" value="HDID_0000953501-mRNA-1"/>
    <property type="gene ID" value="HDID_0000953501"/>
</dbReference>
<feature type="compositionally biased region" description="Low complexity" evidence="1">
    <location>
        <begin position="495"/>
        <end position="508"/>
    </location>
</feature>
<dbReference type="Gene3D" id="2.30.30.140">
    <property type="match status" value="1"/>
</dbReference>
<dbReference type="InterPro" id="IPR015125">
    <property type="entry name" value="53-BP1_Tudor"/>
</dbReference>
<dbReference type="STRING" id="6216.A0A0R3SVE1"/>
<dbReference type="InterPro" id="IPR047250">
    <property type="entry name" value="BRCT_p53bp1-like_rpt2"/>
</dbReference>
<sequence length="1294" mass="141929">MDLDRSYSDDSESFIPSSNFEPPPPVDCILQKSHTSADETDINGFDRNSRRSKYGTQPDEFEDIHFQSANSLGGNFSPLNVDIGSPDTFGSDKCFMNPHSSLQDNSTFGSQNSTFSPAQLASSSKISENSENVDPKRSDQLQKLLSPALSSRASVPSTIPTKVAQVDLLEFRSQVNTEFSSIESLNSISQGAGTNTTTSTRTTRSGSDLFKTDSSSAFREPLVPPRRRNVTSTSTNTTTYEEIDNLPAFSYTLSLAIQRLPTQIEKSSHVEFKVPDFAKTITWQSRVRRREEAAAASISTAAGVLADSFSDWIRESLLSDSDESHRGCSCTPATLVGNKLNAECLRISSSSSEYFVPRTVIPESSDLDAQSDTVPAPMNRSNETRGITSESNSRASTSSSEYFLAWKATSCKRKLNGSAKEIQGMSSFVVNNSSAESVLSEANIEAQSMTISSNAMDAQSRTSTSSSEYLIPVKKSAMRMAGSANREVADVVEMESQPKSSGKSSESAPPEPILRSILRNRKGRSANMTTVTNQQKTSDSPSDYNLPTLPHVFSSNRPNSQEESTGPQTPESATITVEPSRMTSQGATLKEKSSTPRKQTSRLETSIPSQEDKINEEVEEEEGNQTLIATPLSRLRSASRKTAPTTPVEASPWKLGMYVYAKWWSGNNFFAGRIAKSLSNGKFQIEFEDNSVAEVAGRNVILTELLPIGTEILVDINGTGDFELDYVVSGHVFGTTPSSYIVKQIESGEVNQIPRCQVAIHLSKLKKLLASERVFSIIKWLSTGDRESSASTSSTFDESLSAVKTKQISVPAAGTRSADRTSQRRTESHKRLREETFPTALLTKTRKISVTTSTKKQVSKRQTRRKKLRSGSINQRDSQIWLTGRRIVTKASRTSVLLESKRVSLASPALDKRRKVSKKTNTQEASILASPSPPIQVNVSGRPSNSRFSLENVKDSSTTDLDLETFRQMCRRHDIPIPQPNLFSHWAFVLTTGVQSVHSDHFYLDSDDLVAKNRLSISENSFFLQKIISAGGGRDVGEYLGEISPNGCLVEEDSTTPRHIALIAPAACRTVRYLQALATLGRVPQVHRVWILDACLIAAGRAPIVTPSEVVAKITNMKIKASDLPMALLRHSFRGLFELPRGMDKIKNTLVPPSIFSRIFAESGTVSPPKTLLELGGYTSANIVAIVTNDSAKFGAGWLSILRHALFNGKSTELPVILSPAESLHQLRKIRVTPLSSILGYDLKIVLTDQDRIPEPTIAEIRNMGFIVVNKEFMIQSLISGKMLDLKYATAWRN</sequence>
<evidence type="ECO:0000259" key="2">
    <source>
        <dbReference type="Pfam" id="PF09038"/>
    </source>
</evidence>
<feature type="region of interest" description="Disordered" evidence="1">
    <location>
        <begin position="190"/>
        <end position="211"/>
    </location>
</feature>
<feature type="compositionally biased region" description="Polar residues" evidence="1">
    <location>
        <begin position="596"/>
        <end position="609"/>
    </location>
</feature>
<dbReference type="CDD" id="cd17724">
    <property type="entry name" value="BRCT_p53bp1_rpt2"/>
    <property type="match status" value="1"/>
</dbReference>
<dbReference type="Pfam" id="PF09038">
    <property type="entry name" value="53-BP1_Tudor"/>
    <property type="match status" value="1"/>
</dbReference>
<feature type="domain" description="Tumour suppressor p53-binding protein-1 Tudor" evidence="2">
    <location>
        <begin position="655"/>
        <end position="734"/>
    </location>
</feature>
<dbReference type="InterPro" id="IPR036420">
    <property type="entry name" value="BRCT_dom_sf"/>
</dbReference>
<feature type="region of interest" description="Disordered" evidence="1">
    <location>
        <begin position="105"/>
        <end position="140"/>
    </location>
</feature>
<feature type="compositionally biased region" description="Low complexity" evidence="1">
    <location>
        <begin position="193"/>
        <end position="207"/>
    </location>
</feature>
<feature type="compositionally biased region" description="Polar residues" evidence="1">
    <location>
        <begin position="553"/>
        <end position="587"/>
    </location>
</feature>
<accession>A0A0R3SVE1</accession>
<feature type="region of interest" description="Disordered" evidence="1">
    <location>
        <begin position="1"/>
        <end position="57"/>
    </location>
</feature>
<reference evidence="3 4" key="2">
    <citation type="submission" date="2018-11" db="EMBL/GenBank/DDBJ databases">
        <authorList>
            <consortium name="Pathogen Informatics"/>
        </authorList>
    </citation>
    <scope>NUCLEOTIDE SEQUENCE [LARGE SCALE GENOMIC DNA]</scope>
</reference>
<dbReference type="EMBL" id="UYSG01011312">
    <property type="protein sequence ID" value="VDL61914.1"/>
    <property type="molecule type" value="Genomic_DNA"/>
</dbReference>
<gene>
    <name evidence="3" type="ORF">HDID_LOCUS9533</name>
</gene>
<organism evidence="5">
    <name type="scientific">Hymenolepis diminuta</name>
    <name type="common">Rat tapeworm</name>
    <dbReference type="NCBI Taxonomy" id="6216"/>
    <lineage>
        <taxon>Eukaryota</taxon>
        <taxon>Metazoa</taxon>
        <taxon>Spiralia</taxon>
        <taxon>Lophotrochozoa</taxon>
        <taxon>Platyhelminthes</taxon>
        <taxon>Cestoda</taxon>
        <taxon>Eucestoda</taxon>
        <taxon>Cyclophyllidea</taxon>
        <taxon>Hymenolepididae</taxon>
        <taxon>Hymenolepis</taxon>
    </lineage>
</organism>
<protein>
    <submittedName>
        <fullName evidence="5">53-BP1_Tudor domain-containing protein</fullName>
    </submittedName>
</protein>
<feature type="compositionally biased region" description="Polar residues" evidence="1">
    <location>
        <begin position="367"/>
        <end position="388"/>
    </location>
</feature>
<feature type="region of interest" description="Disordered" evidence="1">
    <location>
        <begin position="808"/>
        <end position="833"/>
    </location>
</feature>
<feature type="compositionally biased region" description="Polar residues" evidence="1">
    <location>
        <begin position="526"/>
        <end position="545"/>
    </location>
</feature>